<dbReference type="OrthoDB" id="1365344at2"/>
<dbReference type="STRING" id="1121895.GCA_000378485_00274"/>
<dbReference type="EMBL" id="JRLX01000001">
    <property type="protein sequence ID" value="KGO88396.1"/>
    <property type="molecule type" value="Genomic_DNA"/>
</dbReference>
<evidence type="ECO:0000313" key="1">
    <source>
        <dbReference type="EMBL" id="KGO88396.1"/>
    </source>
</evidence>
<proteinExistence type="predicted"/>
<protein>
    <submittedName>
        <fullName evidence="1">Uncharacterized protein</fullName>
    </submittedName>
</protein>
<keyword evidence="2" id="KW-1185">Reference proteome</keyword>
<sequence>MADKTIYDLGLHESTKIVSKLGTQSNVEYKVTRVPGGWLYSTVAQTGRAAVFVPYNDEFKKIQTPGEVFK</sequence>
<gene>
    <name evidence="1" type="ORF">Q765_00320</name>
</gene>
<accession>A0A0A2M9S3</accession>
<organism evidence="1 2">
    <name type="scientific">Flavobacterium rivuli WB 3.3-2 = DSM 21788</name>
    <dbReference type="NCBI Taxonomy" id="1121895"/>
    <lineage>
        <taxon>Bacteria</taxon>
        <taxon>Pseudomonadati</taxon>
        <taxon>Bacteroidota</taxon>
        <taxon>Flavobacteriia</taxon>
        <taxon>Flavobacteriales</taxon>
        <taxon>Flavobacteriaceae</taxon>
        <taxon>Flavobacterium</taxon>
    </lineage>
</organism>
<name>A0A0A2M9S3_9FLAO</name>
<dbReference type="RefSeq" id="WP_020211399.1">
    <property type="nucleotide sequence ID" value="NZ_JRLX01000001.1"/>
</dbReference>
<reference evidence="1 2" key="1">
    <citation type="submission" date="2013-09" db="EMBL/GenBank/DDBJ databases">
        <authorList>
            <person name="Zeng Z."/>
            <person name="Chen C."/>
        </authorList>
    </citation>
    <scope>NUCLEOTIDE SEQUENCE [LARGE SCALE GENOMIC DNA]</scope>
    <source>
        <strain evidence="1 2">WB 3.3-2</strain>
    </source>
</reference>
<comment type="caution">
    <text evidence="1">The sequence shown here is derived from an EMBL/GenBank/DDBJ whole genome shotgun (WGS) entry which is preliminary data.</text>
</comment>
<dbReference type="Proteomes" id="UP000030152">
    <property type="component" value="Unassembled WGS sequence"/>
</dbReference>
<dbReference type="AlphaFoldDB" id="A0A0A2M9S3"/>
<evidence type="ECO:0000313" key="2">
    <source>
        <dbReference type="Proteomes" id="UP000030152"/>
    </source>
</evidence>